<feature type="domain" description="Fucosyltransferase C-terminal" evidence="12">
    <location>
        <begin position="135"/>
        <end position="313"/>
    </location>
</feature>
<dbReference type="Pfam" id="PF17039">
    <property type="entry name" value="Glyco_tran_10_N"/>
    <property type="match status" value="1"/>
</dbReference>
<feature type="domain" description="Fucosyltransferase N-terminal" evidence="13">
    <location>
        <begin position="2"/>
        <end position="112"/>
    </location>
</feature>
<evidence type="ECO:0000256" key="8">
    <source>
        <dbReference type="ARBA" id="ARBA00022989"/>
    </source>
</evidence>
<keyword evidence="9" id="KW-0472">Membrane</keyword>
<dbReference type="Ensembl" id="ENSCSAVT00000012398.1">
    <property type="protein sequence ID" value="ENSCSAVP00000012255.1"/>
    <property type="gene ID" value="ENSCSAVG00000007217.1"/>
</dbReference>
<evidence type="ECO:0000259" key="12">
    <source>
        <dbReference type="Pfam" id="PF00852"/>
    </source>
</evidence>
<comment type="pathway">
    <text evidence="2">Protein modification; protein glycosylation.</text>
</comment>
<dbReference type="Proteomes" id="UP000007875">
    <property type="component" value="Unassembled WGS sequence"/>
</dbReference>
<evidence type="ECO:0000256" key="7">
    <source>
        <dbReference type="ARBA" id="ARBA00022968"/>
    </source>
</evidence>
<evidence type="ECO:0000313" key="14">
    <source>
        <dbReference type="Ensembl" id="ENSCSAVP00000012255.1"/>
    </source>
</evidence>
<reference evidence="14" key="2">
    <citation type="submission" date="2025-08" db="UniProtKB">
        <authorList>
            <consortium name="Ensembl"/>
        </authorList>
    </citation>
    <scope>IDENTIFICATION</scope>
</reference>
<reference evidence="15" key="1">
    <citation type="submission" date="2003-08" db="EMBL/GenBank/DDBJ databases">
        <authorList>
            <person name="Birren B."/>
            <person name="Nusbaum C."/>
            <person name="Abebe A."/>
            <person name="Abouelleil A."/>
            <person name="Adekoya E."/>
            <person name="Ait-zahra M."/>
            <person name="Allen N."/>
            <person name="Allen T."/>
            <person name="An P."/>
            <person name="Anderson M."/>
            <person name="Anderson S."/>
            <person name="Arachchi H."/>
            <person name="Armbruster J."/>
            <person name="Bachantsang P."/>
            <person name="Baldwin J."/>
            <person name="Barry A."/>
            <person name="Bayul T."/>
            <person name="Blitshsteyn B."/>
            <person name="Bloom T."/>
            <person name="Blye J."/>
            <person name="Boguslavskiy L."/>
            <person name="Borowsky M."/>
            <person name="Boukhgalter B."/>
            <person name="Brunache A."/>
            <person name="Butler J."/>
            <person name="Calixte N."/>
            <person name="Calvo S."/>
            <person name="Camarata J."/>
            <person name="Campo K."/>
            <person name="Chang J."/>
            <person name="Cheshatsang Y."/>
            <person name="Citroen M."/>
            <person name="Collymore A."/>
            <person name="Considine T."/>
            <person name="Cook A."/>
            <person name="Cooke P."/>
            <person name="Corum B."/>
            <person name="Cuomo C."/>
            <person name="David R."/>
            <person name="Dawoe T."/>
            <person name="Degray S."/>
            <person name="Dodge S."/>
            <person name="Dooley K."/>
            <person name="Dorje P."/>
            <person name="Dorjee K."/>
            <person name="Dorris L."/>
            <person name="Duffey N."/>
            <person name="Dupes A."/>
            <person name="Elkins T."/>
            <person name="Engels R."/>
            <person name="Erickson J."/>
            <person name="Farina A."/>
            <person name="Faro S."/>
            <person name="Ferreira P."/>
            <person name="Fischer H."/>
            <person name="Fitzgerald M."/>
            <person name="Foley K."/>
            <person name="Gage D."/>
            <person name="Galagan J."/>
            <person name="Gearin G."/>
            <person name="Gnerre S."/>
            <person name="Gnirke A."/>
            <person name="Goyette A."/>
            <person name="Graham J."/>
            <person name="Grandbois E."/>
            <person name="Gyaltsen K."/>
            <person name="Hafez N."/>
            <person name="Hagopian D."/>
            <person name="Hagos B."/>
            <person name="Hall J."/>
            <person name="Hatcher B."/>
            <person name="Heller A."/>
            <person name="Higgins H."/>
            <person name="Honan T."/>
            <person name="Horn A."/>
            <person name="Houde N."/>
            <person name="Hughes L."/>
            <person name="Hulme W."/>
            <person name="Husby E."/>
            <person name="Iliev I."/>
            <person name="Jaffe D."/>
            <person name="Jones C."/>
            <person name="Kamal M."/>
            <person name="Kamat A."/>
            <person name="Kamvysselis M."/>
            <person name="Karlsson E."/>
            <person name="Kells C."/>
            <person name="Kieu A."/>
            <person name="Kisner P."/>
            <person name="Kodira C."/>
            <person name="Kulbokas E."/>
            <person name="Labutti K."/>
            <person name="Lama D."/>
            <person name="Landers T."/>
            <person name="Leger J."/>
            <person name="Levine S."/>
            <person name="Lewis D."/>
            <person name="Lewis T."/>
            <person name="Lindblad-toh K."/>
            <person name="Liu X."/>
            <person name="Lokyitsang T."/>
            <person name="Lokyitsang Y."/>
            <person name="Lucien O."/>
            <person name="Lui A."/>
            <person name="Ma L.J."/>
            <person name="Mabbitt R."/>
            <person name="Macdonald J."/>
            <person name="Maclean C."/>
            <person name="Major J."/>
            <person name="Manning J."/>
            <person name="Marabella R."/>
            <person name="Maru K."/>
            <person name="Matthews C."/>
            <person name="Mauceli E."/>
            <person name="Mccarthy M."/>
            <person name="Mcdonough S."/>
            <person name="Mcghee T."/>
            <person name="Meldrim J."/>
            <person name="Meneus L."/>
            <person name="Mesirov J."/>
            <person name="Mihalev A."/>
            <person name="Mihova T."/>
            <person name="Mikkelsen T."/>
            <person name="Mlenga V."/>
            <person name="Moru K."/>
            <person name="Mozes J."/>
            <person name="Mulrain L."/>
            <person name="Munson G."/>
            <person name="Naylor J."/>
            <person name="Newes C."/>
            <person name="Nguyen C."/>
            <person name="Nguyen N."/>
            <person name="Nguyen T."/>
            <person name="Nicol R."/>
            <person name="Nielsen C."/>
            <person name="Nizzari M."/>
            <person name="Norbu C."/>
            <person name="Norbu N."/>
            <person name="O'donnell P."/>
            <person name="Okoawo O."/>
            <person name="O'leary S."/>
            <person name="Omotosho B."/>
            <person name="O'neill K."/>
            <person name="Osman S."/>
            <person name="Parker S."/>
            <person name="Perrin D."/>
            <person name="Phunkhang P."/>
            <person name="Piqani B."/>
            <person name="Purcell S."/>
            <person name="Rachupka T."/>
            <person name="Ramasamy U."/>
            <person name="Rameau R."/>
            <person name="Ray V."/>
            <person name="Raymond C."/>
            <person name="Retta R."/>
            <person name="Richardson S."/>
            <person name="Rise C."/>
            <person name="Rodriguez J."/>
            <person name="Rogers J."/>
            <person name="Rogov P."/>
            <person name="Rutman M."/>
            <person name="Schupbach R."/>
            <person name="Seaman C."/>
            <person name="Settipalli S."/>
            <person name="Sharpe T."/>
            <person name="Sheridan J."/>
            <person name="Sherpa N."/>
            <person name="Shi J."/>
            <person name="Smirnov S."/>
            <person name="Smith C."/>
            <person name="Sougnez C."/>
            <person name="Spencer B."/>
            <person name="Stalker J."/>
            <person name="Stange-thomann N."/>
            <person name="Stavropoulos S."/>
            <person name="Stetson K."/>
            <person name="Stone C."/>
            <person name="Stone S."/>
            <person name="Stubbs M."/>
            <person name="Talamas J."/>
            <person name="Tchuinga P."/>
            <person name="Tenzing P."/>
            <person name="Tesfaye S."/>
            <person name="Theodore J."/>
            <person name="Thoulutsang Y."/>
            <person name="Topham K."/>
            <person name="Towey S."/>
            <person name="Tsamla T."/>
            <person name="Tsomo N."/>
            <person name="Vallee D."/>
            <person name="Vassiliev H."/>
            <person name="Venkataraman V."/>
            <person name="Vinson J."/>
            <person name="Vo A."/>
            <person name="Wade C."/>
            <person name="Wang S."/>
            <person name="Wangchuk T."/>
            <person name="Wangdi T."/>
            <person name="Whittaker C."/>
            <person name="Wilkinson J."/>
            <person name="Wu Y."/>
            <person name="Wyman D."/>
            <person name="Yadav S."/>
            <person name="Yang S."/>
            <person name="Yang X."/>
            <person name="Yeager S."/>
            <person name="Yee E."/>
            <person name="Young G."/>
            <person name="Zainoun J."/>
            <person name="Zembeck L."/>
            <person name="Zimmer A."/>
            <person name="Zody M."/>
            <person name="Lander E."/>
        </authorList>
    </citation>
    <scope>NUCLEOTIDE SEQUENCE [LARGE SCALE GENOMIC DNA]</scope>
</reference>
<dbReference type="PANTHER" id="PTHR11929:SF145">
    <property type="entry name" value="ALPHA-(1,3)-FUCOSYLTRANSFERASE FUT-1"/>
    <property type="match status" value="1"/>
</dbReference>
<dbReference type="GO" id="GO:0032580">
    <property type="term" value="C:Golgi cisterna membrane"/>
    <property type="evidence" value="ECO:0007669"/>
    <property type="project" value="UniProtKB-SubCell"/>
</dbReference>
<dbReference type="Gene3D" id="3.40.50.11660">
    <property type="entry name" value="Glycosyl transferase family 10, C-terminal domain"/>
    <property type="match status" value="1"/>
</dbReference>
<reference evidence="14" key="3">
    <citation type="submission" date="2025-09" db="UniProtKB">
        <authorList>
            <consortium name="Ensembl"/>
        </authorList>
    </citation>
    <scope>IDENTIFICATION</scope>
</reference>
<dbReference type="Pfam" id="PF00852">
    <property type="entry name" value="Glyco_transf_10"/>
    <property type="match status" value="1"/>
</dbReference>
<comment type="similarity">
    <text evidence="3 11">Belongs to the glycosyltransferase 10 family.</text>
</comment>
<dbReference type="InterPro" id="IPR038577">
    <property type="entry name" value="GT10-like_C_sf"/>
</dbReference>
<evidence type="ECO:0000256" key="2">
    <source>
        <dbReference type="ARBA" id="ARBA00004922"/>
    </source>
</evidence>
<keyword evidence="6 11" id="KW-0812">Transmembrane</keyword>
<dbReference type="FunFam" id="3.40.50.11660:FF:000007">
    <property type="entry name" value="alpha-(1,3)-fucosyltransferase 6-like"/>
    <property type="match status" value="1"/>
</dbReference>
<dbReference type="InterPro" id="IPR055270">
    <property type="entry name" value="Glyco_tran_10_C"/>
</dbReference>
<keyword evidence="11" id="KW-0333">Golgi apparatus</keyword>
<dbReference type="GO" id="GO:0046920">
    <property type="term" value="F:alpha-(1-&gt;3)-fucosyltransferase activity"/>
    <property type="evidence" value="ECO:0007669"/>
    <property type="project" value="TreeGrafter"/>
</dbReference>
<dbReference type="InterPro" id="IPR031481">
    <property type="entry name" value="Glyco_tran_10_N"/>
</dbReference>
<dbReference type="HOGENOM" id="CLU_032075_2_0_1"/>
<dbReference type="SUPFAM" id="SSF53756">
    <property type="entry name" value="UDP-Glycosyltransferase/glycogen phosphorylase"/>
    <property type="match status" value="1"/>
</dbReference>
<name>H2Z3U3_CIOSA</name>
<comment type="subcellular location">
    <subcellularLocation>
        <location evidence="11">Golgi apparatus</location>
        <location evidence="11">Golgi stack membrane</location>
        <topology evidence="11">Single-pass type II membrane protein</topology>
    </subcellularLocation>
    <subcellularLocation>
        <location evidence="1">Membrane</location>
        <topology evidence="1">Single-pass membrane protein</topology>
    </subcellularLocation>
</comment>
<sequence length="331" mass="38575">KRRSLVLIWRPPWGLPSEARRPEGFRAGECEITFNRSRIADAGAVVFHFSGLDQEEMPWKYYRDPGQYFVFTSGEAPSYVKHGEHRTLSKFDGGFINWTMTYRSDSNIFSPYFHSENAMPIFQRGKDWVNTNLGKKSKTALWMVSNCDLLRGSRLRMNYVTKLVEAGLPVDRYGKCFNNKEQLKSLTSDDLNSYKFYLAFENAEHCKDYVTEKFWVNAIQYGRVPVVWGASKSDLEYLAPPGSFIHADDFESPAKLAAYLLYLHKNDTAYREYYKWVEEPGPEMQRIKDLYARTEEELLCDKILSNDSPNIIEKVTDFFYNSEREECLAKD</sequence>
<evidence type="ECO:0000256" key="5">
    <source>
        <dbReference type="ARBA" id="ARBA00022679"/>
    </source>
</evidence>
<evidence type="ECO:0000256" key="3">
    <source>
        <dbReference type="ARBA" id="ARBA00008919"/>
    </source>
</evidence>
<dbReference type="PANTHER" id="PTHR11929">
    <property type="entry name" value="ALPHA- 1,3 -FUCOSYLTRANSFERASE"/>
    <property type="match status" value="1"/>
</dbReference>
<dbReference type="GeneTree" id="ENSGT00940000159014"/>
<evidence type="ECO:0000256" key="10">
    <source>
        <dbReference type="ARBA" id="ARBA00023180"/>
    </source>
</evidence>
<accession>H2Z3U3</accession>
<proteinExistence type="inferred from homology"/>
<evidence type="ECO:0000256" key="1">
    <source>
        <dbReference type="ARBA" id="ARBA00004167"/>
    </source>
</evidence>
<organism evidence="14 15">
    <name type="scientific">Ciona savignyi</name>
    <name type="common">Pacific transparent sea squirt</name>
    <dbReference type="NCBI Taxonomy" id="51511"/>
    <lineage>
        <taxon>Eukaryota</taxon>
        <taxon>Metazoa</taxon>
        <taxon>Chordata</taxon>
        <taxon>Tunicata</taxon>
        <taxon>Ascidiacea</taxon>
        <taxon>Phlebobranchia</taxon>
        <taxon>Cionidae</taxon>
        <taxon>Ciona</taxon>
    </lineage>
</organism>
<dbReference type="UniPathway" id="UPA00378"/>
<dbReference type="InParanoid" id="H2Z3U3"/>
<evidence type="ECO:0000256" key="9">
    <source>
        <dbReference type="ARBA" id="ARBA00023136"/>
    </source>
</evidence>
<dbReference type="eggNOG" id="KOG2619">
    <property type="taxonomic scope" value="Eukaryota"/>
</dbReference>
<keyword evidence="5 11" id="KW-0808">Transferase</keyword>
<keyword evidence="8" id="KW-1133">Transmembrane helix</keyword>
<protein>
    <recommendedName>
        <fullName evidence="11">Fucosyltransferase</fullName>
        <ecNumber evidence="11">2.4.1.-</ecNumber>
    </recommendedName>
</protein>
<keyword evidence="10" id="KW-0325">Glycoprotein</keyword>
<evidence type="ECO:0000256" key="11">
    <source>
        <dbReference type="RuleBase" id="RU003832"/>
    </source>
</evidence>
<dbReference type="EC" id="2.4.1.-" evidence="11"/>
<evidence type="ECO:0000256" key="6">
    <source>
        <dbReference type="ARBA" id="ARBA00022692"/>
    </source>
</evidence>
<keyword evidence="4 11" id="KW-0328">Glycosyltransferase</keyword>
<dbReference type="STRING" id="51511.ENSCSAVP00000012255"/>
<evidence type="ECO:0000313" key="15">
    <source>
        <dbReference type="Proteomes" id="UP000007875"/>
    </source>
</evidence>
<evidence type="ECO:0000256" key="4">
    <source>
        <dbReference type="ARBA" id="ARBA00022676"/>
    </source>
</evidence>
<dbReference type="InterPro" id="IPR001503">
    <property type="entry name" value="Glyco_trans_10"/>
</dbReference>
<dbReference type="AlphaFoldDB" id="H2Z3U3"/>
<evidence type="ECO:0000259" key="13">
    <source>
        <dbReference type="Pfam" id="PF17039"/>
    </source>
</evidence>
<keyword evidence="7" id="KW-0735">Signal-anchor</keyword>
<keyword evidence="15" id="KW-1185">Reference proteome</keyword>